<dbReference type="EMBL" id="CP096040">
    <property type="protein sequence ID" value="USQ98339.1"/>
    <property type="molecule type" value="Genomic_DNA"/>
</dbReference>
<protein>
    <submittedName>
        <fullName evidence="4">Alginate export family protein</fullName>
    </submittedName>
</protein>
<sequence>MKSVRLLLHCGAAVMALACSTAAWGQTALDPTPKPAEKPAAQPAAEAAPEPAAEPPPPPAPPPTISDQIGAGKLILEVRARYETVDQTHTATLLDKADAFTVRTRLGWETAEFNGFKGLVEFEDVRQVGNEHYAVNVPGATTPPLNGADKARYPIINDPDVTELNRAQLTWTPSAALQVTAGRQRILLDDQRFVGNVGWRQDEQTFDAVRADMSFGRFKATYAYVTHINRILGELRDWDSDSHLLNATWSPAEALRLQGFVYALDFGNSAINSSITKGVKASGKTWLGLYQLAYNATYARQSDYRHNTAKFDLDYFSADLAGTFDIYTAKVAYESLEGDGTRGFTTPLATVHAFNGWSDAFVSPGGNKSFVDGIDDLNFSLNVKPRFRATYFFNTDIVARYHDFDDQRTGADLGHEWDLQFTAAITAKLSVQLKYADFQRVKTVPVGTATPPASRTKTWLTLEYKF</sequence>
<organism evidence="4 5">
    <name type="scientific">Caulobacter segnis</name>
    <dbReference type="NCBI Taxonomy" id="88688"/>
    <lineage>
        <taxon>Bacteria</taxon>
        <taxon>Pseudomonadati</taxon>
        <taxon>Pseudomonadota</taxon>
        <taxon>Alphaproteobacteria</taxon>
        <taxon>Caulobacterales</taxon>
        <taxon>Caulobacteraceae</taxon>
        <taxon>Caulobacter</taxon>
    </lineage>
</organism>
<feature type="signal peptide" evidence="2">
    <location>
        <begin position="1"/>
        <end position="25"/>
    </location>
</feature>
<name>A0ABY5A1M9_9CAUL</name>
<keyword evidence="2" id="KW-0732">Signal</keyword>
<feature type="region of interest" description="Disordered" evidence="1">
    <location>
        <begin position="30"/>
        <end position="68"/>
    </location>
</feature>
<reference evidence="4 5" key="1">
    <citation type="submission" date="2022-04" db="EMBL/GenBank/DDBJ databases">
        <title>Genome sequence of soybean root-associated Caulobacter segnis RL271.</title>
        <authorList>
            <person name="Longley R."/>
            <person name="Bonito G."/>
            <person name="Trigodet F."/>
            <person name="Crosson S."/>
            <person name="Fiebig A."/>
        </authorList>
    </citation>
    <scope>NUCLEOTIDE SEQUENCE [LARGE SCALE GENOMIC DNA]</scope>
    <source>
        <strain evidence="4 5">RL271</strain>
    </source>
</reference>
<evidence type="ECO:0000259" key="3">
    <source>
        <dbReference type="Pfam" id="PF13372"/>
    </source>
</evidence>
<dbReference type="Proteomes" id="UP001057520">
    <property type="component" value="Chromosome"/>
</dbReference>
<feature type="domain" description="Alginate export" evidence="3">
    <location>
        <begin position="76"/>
        <end position="261"/>
    </location>
</feature>
<dbReference type="InterPro" id="IPR025388">
    <property type="entry name" value="Alginate_export_dom"/>
</dbReference>
<proteinExistence type="predicted"/>
<dbReference type="Pfam" id="PF13372">
    <property type="entry name" value="Alginate_exp"/>
    <property type="match status" value="1"/>
</dbReference>
<feature type="chain" id="PRO_5046486475" evidence="2">
    <location>
        <begin position="26"/>
        <end position="466"/>
    </location>
</feature>
<gene>
    <name evidence="4" type="ORF">MZV50_12675</name>
</gene>
<accession>A0ABY5A1M9</accession>
<keyword evidence="5" id="KW-1185">Reference proteome</keyword>
<evidence type="ECO:0000313" key="5">
    <source>
        <dbReference type="Proteomes" id="UP001057520"/>
    </source>
</evidence>
<dbReference type="PROSITE" id="PS51257">
    <property type="entry name" value="PROKAR_LIPOPROTEIN"/>
    <property type="match status" value="1"/>
</dbReference>
<evidence type="ECO:0000256" key="1">
    <source>
        <dbReference type="SAM" id="MobiDB-lite"/>
    </source>
</evidence>
<evidence type="ECO:0000313" key="4">
    <source>
        <dbReference type="EMBL" id="USQ98339.1"/>
    </source>
</evidence>
<feature type="compositionally biased region" description="Low complexity" evidence="1">
    <location>
        <begin position="38"/>
        <end position="51"/>
    </location>
</feature>
<feature type="compositionally biased region" description="Pro residues" evidence="1">
    <location>
        <begin position="52"/>
        <end position="64"/>
    </location>
</feature>
<evidence type="ECO:0000256" key="2">
    <source>
        <dbReference type="SAM" id="SignalP"/>
    </source>
</evidence>